<gene>
    <name evidence="2" type="ORF">EXE63_05825</name>
</gene>
<keyword evidence="3" id="KW-1185">Reference proteome</keyword>
<evidence type="ECO:0000313" key="2">
    <source>
        <dbReference type="EMBL" id="QIV80461.1"/>
    </source>
</evidence>
<protein>
    <submittedName>
        <fullName evidence="2">MbtH family protein</fullName>
    </submittedName>
</protein>
<dbReference type="RefSeq" id="WP_168141180.1">
    <property type="nucleotide sequence ID" value="NZ_CAXUTK020000001.1"/>
</dbReference>
<dbReference type="PANTHER" id="PTHR38444">
    <property type="entry name" value="ENTEROBACTIN BIOSYNTHESIS PROTEIN YBDZ"/>
    <property type="match status" value="1"/>
</dbReference>
<dbReference type="SMART" id="SM00923">
    <property type="entry name" value="MbtH"/>
    <property type="match status" value="1"/>
</dbReference>
<dbReference type="AlphaFoldDB" id="A0A6H0S189"/>
<feature type="domain" description="MbtH-like" evidence="1">
    <location>
        <begin position="4"/>
        <end position="54"/>
    </location>
</feature>
<dbReference type="Gene3D" id="3.90.820.10">
    <property type="entry name" value="Structural Genomics, Unknown Function 30-nov-00 1gh9 Mol_id"/>
    <property type="match status" value="1"/>
</dbReference>
<reference evidence="2 3" key="1">
    <citation type="submission" date="2019-04" db="EMBL/GenBank/DDBJ databases">
        <title>Draft, Whole-Genome Sequence of the Anthracene-degrading Mycobacterium frederiksbergense LB501T, Isolated from a Polycyclic Aromatic Hydrocarbon (PAH)-Contaminated Soil.</title>
        <authorList>
            <person name="Augelletti F."/>
        </authorList>
    </citation>
    <scope>NUCLEOTIDE SEQUENCE [LARGE SCALE GENOMIC DNA]</scope>
    <source>
        <strain evidence="2 3">LB 501T</strain>
    </source>
</reference>
<organism evidence="2 3">
    <name type="scientific">Mycolicibacterium frederiksbergense</name>
    <dbReference type="NCBI Taxonomy" id="117567"/>
    <lineage>
        <taxon>Bacteria</taxon>
        <taxon>Bacillati</taxon>
        <taxon>Actinomycetota</taxon>
        <taxon>Actinomycetes</taxon>
        <taxon>Mycobacteriales</taxon>
        <taxon>Mycobacteriaceae</taxon>
        <taxon>Mycolicibacterium</taxon>
    </lineage>
</organism>
<dbReference type="InterPro" id="IPR005153">
    <property type="entry name" value="MbtH-like_dom"/>
</dbReference>
<dbReference type="Proteomes" id="UP000501849">
    <property type="component" value="Chromosome"/>
</dbReference>
<dbReference type="EMBL" id="CP038799">
    <property type="protein sequence ID" value="QIV80461.1"/>
    <property type="molecule type" value="Genomic_DNA"/>
</dbReference>
<sequence>MSTNPFDDEKGRFVVLVNDEEQHSLWPTFADIPDGWRVVFGEDDRAACLEFIEREWTDIRPKSLRDRLAAKQPG</sequence>
<dbReference type="InterPro" id="IPR037407">
    <property type="entry name" value="MLP_fam"/>
</dbReference>
<dbReference type="GO" id="GO:0005829">
    <property type="term" value="C:cytosol"/>
    <property type="evidence" value="ECO:0007669"/>
    <property type="project" value="TreeGrafter"/>
</dbReference>
<dbReference type="Pfam" id="PF03621">
    <property type="entry name" value="MbtH"/>
    <property type="match status" value="1"/>
</dbReference>
<accession>A0A6H0S189</accession>
<evidence type="ECO:0000313" key="3">
    <source>
        <dbReference type="Proteomes" id="UP000501849"/>
    </source>
</evidence>
<proteinExistence type="predicted"/>
<dbReference type="SUPFAM" id="SSF160582">
    <property type="entry name" value="MbtH-like"/>
    <property type="match status" value="1"/>
</dbReference>
<dbReference type="InterPro" id="IPR038020">
    <property type="entry name" value="MbtH-like_sf"/>
</dbReference>
<dbReference type="GO" id="GO:0019290">
    <property type="term" value="P:siderophore biosynthetic process"/>
    <property type="evidence" value="ECO:0007669"/>
    <property type="project" value="TreeGrafter"/>
</dbReference>
<dbReference type="PANTHER" id="PTHR38444:SF1">
    <property type="entry name" value="ENTEROBACTIN BIOSYNTHESIS PROTEIN YBDZ"/>
    <property type="match status" value="1"/>
</dbReference>
<dbReference type="KEGG" id="mfre:EXE63_05825"/>
<evidence type="ECO:0000259" key="1">
    <source>
        <dbReference type="SMART" id="SM00923"/>
    </source>
</evidence>
<name>A0A6H0S189_9MYCO</name>